<reference evidence="1 2" key="1">
    <citation type="journal article" date="2023" name="Microbiol. Resour. Announc.">
        <title>Complete Genome Sequence of Imperialibacter roseus strain P4T.</title>
        <authorList>
            <person name="Tizabi D.R."/>
            <person name="Bachvaroff T."/>
            <person name="Hill R.T."/>
        </authorList>
    </citation>
    <scope>NUCLEOTIDE SEQUENCE [LARGE SCALE GENOMIC DNA]</scope>
    <source>
        <strain evidence="1 2">P4T</strain>
    </source>
</reference>
<protein>
    <submittedName>
        <fullName evidence="1">Uncharacterized protein</fullName>
    </submittedName>
</protein>
<dbReference type="Proteomes" id="UP001302349">
    <property type="component" value="Chromosome"/>
</dbReference>
<dbReference type="RefSeq" id="WP_317490414.1">
    <property type="nucleotide sequence ID" value="NZ_CP136051.1"/>
</dbReference>
<accession>A0ABZ0IRR6</accession>
<organism evidence="1 2">
    <name type="scientific">Imperialibacter roseus</name>
    <dbReference type="NCBI Taxonomy" id="1324217"/>
    <lineage>
        <taxon>Bacteria</taxon>
        <taxon>Pseudomonadati</taxon>
        <taxon>Bacteroidota</taxon>
        <taxon>Cytophagia</taxon>
        <taxon>Cytophagales</taxon>
        <taxon>Flammeovirgaceae</taxon>
        <taxon>Imperialibacter</taxon>
    </lineage>
</organism>
<evidence type="ECO:0000313" key="1">
    <source>
        <dbReference type="EMBL" id="WOK07758.1"/>
    </source>
</evidence>
<sequence>MKKVGLLLIFGIVAGLTGYLSFEELLYSEYWLQRKINRYSCIEPLLDVQKGTAQLKYKFLKDDEIDLEVSINDAGYVFLSTGTWHEDSPAAKSFNFRTDPEITRKIIDDFRSRYSEAELNSYDDHLNASYYTLEFTDLLADAELSVGFYNYIPSAEFLELTSELVTLGNDVMEDFKN</sequence>
<gene>
    <name evidence="1" type="ORF">RT717_03855</name>
</gene>
<proteinExistence type="predicted"/>
<keyword evidence="2" id="KW-1185">Reference proteome</keyword>
<name>A0ABZ0IRR6_9BACT</name>
<dbReference type="EMBL" id="CP136051">
    <property type="protein sequence ID" value="WOK07758.1"/>
    <property type="molecule type" value="Genomic_DNA"/>
</dbReference>
<evidence type="ECO:0000313" key="2">
    <source>
        <dbReference type="Proteomes" id="UP001302349"/>
    </source>
</evidence>